<name>A0ABS6BKB1_9SPHN</name>
<keyword evidence="3" id="KW-1185">Reference proteome</keyword>
<feature type="chain" id="PRO_5047212689" description="YncE family protein" evidence="1">
    <location>
        <begin position="26"/>
        <end position="386"/>
    </location>
</feature>
<accession>A0ABS6BKB1</accession>
<dbReference type="InterPro" id="IPR019405">
    <property type="entry name" value="Lactonase_7-beta_prop"/>
</dbReference>
<dbReference type="PANTHER" id="PTHR47197:SF3">
    <property type="entry name" value="DIHYDRO-HEME D1 DEHYDROGENASE"/>
    <property type="match status" value="1"/>
</dbReference>
<evidence type="ECO:0000313" key="3">
    <source>
        <dbReference type="Proteomes" id="UP000776276"/>
    </source>
</evidence>
<gene>
    <name evidence="2" type="ORF">KOF26_12060</name>
</gene>
<dbReference type="Pfam" id="PF10282">
    <property type="entry name" value="Lactonase"/>
    <property type="match status" value="1"/>
</dbReference>
<dbReference type="InterPro" id="IPR051200">
    <property type="entry name" value="Host-pathogen_enzymatic-act"/>
</dbReference>
<feature type="signal peptide" evidence="1">
    <location>
        <begin position="1"/>
        <end position="25"/>
    </location>
</feature>
<dbReference type="Proteomes" id="UP000776276">
    <property type="component" value="Unassembled WGS sequence"/>
</dbReference>
<proteinExistence type="predicted"/>
<keyword evidence="1" id="KW-0732">Signal</keyword>
<evidence type="ECO:0000256" key="1">
    <source>
        <dbReference type="SAM" id="SignalP"/>
    </source>
</evidence>
<dbReference type="PANTHER" id="PTHR47197">
    <property type="entry name" value="PROTEIN NIRF"/>
    <property type="match status" value="1"/>
</dbReference>
<reference evidence="2 3" key="1">
    <citation type="submission" date="2021-06" db="EMBL/GenBank/DDBJ databases">
        <title>Sphingomonas sp. XMGL2, whole genome shotgun sequencing project.</title>
        <authorList>
            <person name="Zhao G."/>
            <person name="Shen L."/>
        </authorList>
    </citation>
    <scope>NUCLEOTIDE SEQUENCE [LARGE SCALE GENOMIC DNA]</scope>
    <source>
        <strain evidence="2 3">XMGL2</strain>
    </source>
</reference>
<dbReference type="RefSeq" id="WP_216325112.1">
    <property type="nucleotide sequence ID" value="NZ_JAHKRT010000006.1"/>
</dbReference>
<dbReference type="EMBL" id="JAHKRT010000006">
    <property type="protein sequence ID" value="MBU3078604.1"/>
    <property type="molecule type" value="Genomic_DNA"/>
</dbReference>
<evidence type="ECO:0000313" key="2">
    <source>
        <dbReference type="EMBL" id="MBU3078604.1"/>
    </source>
</evidence>
<organism evidence="2 3">
    <name type="scientific">Sphingomonas quercus</name>
    <dbReference type="NCBI Taxonomy" id="2842451"/>
    <lineage>
        <taxon>Bacteria</taxon>
        <taxon>Pseudomonadati</taxon>
        <taxon>Pseudomonadota</taxon>
        <taxon>Alphaproteobacteria</taxon>
        <taxon>Sphingomonadales</taxon>
        <taxon>Sphingomonadaceae</taxon>
        <taxon>Sphingomonas</taxon>
    </lineage>
</organism>
<protein>
    <recommendedName>
        <fullName evidence="4">YncE family protein</fullName>
    </recommendedName>
</protein>
<comment type="caution">
    <text evidence="2">The sequence shown here is derived from an EMBL/GenBank/DDBJ whole genome shotgun (WGS) entry which is preliminary data.</text>
</comment>
<sequence>MAQLSMTRAALAAAVALGLAIPAGAETVLVALDGKQVRAGDTQTGPTADAVAVLDIGTRPPRVLGMVETPATLNGPPVSIAVSRDGKFALVANPQKLGPDNKTQPDGVVSLISLADPAHPRVLQRLAVAPGAMGVWLNRRGDLALVACANDDSIAVLAVRGGTTLEQVGTVKLEAKAEPRDVVMTPDGRSAYAVRFGDGKLTRLAIKGNSVTRDGDIAVGVNPDGAIISADGRYLYNSNFGGTPLNTPKTGAVSIVDLKAGRMIGAVDVGATPEHVVLSPDGRYLAVVVGNGSAFVRTAENFSTVLGKLKLFRTGGGTLVPVAEADTSHNCQGATFSADGRTILVECAVERDITSYAFDGKTLTRAAEPPLVFESRPGAFGSSRGR</sequence>
<evidence type="ECO:0008006" key="4">
    <source>
        <dbReference type="Google" id="ProtNLM"/>
    </source>
</evidence>